<keyword evidence="5" id="KW-0472">Membrane</keyword>
<dbReference type="PANTHER" id="PTHR21419:SF23">
    <property type="entry name" value="PROTEIN DEFECTIVE IN EXINE FORMATION 1"/>
    <property type="match status" value="1"/>
</dbReference>
<dbReference type="InterPro" id="IPR028994">
    <property type="entry name" value="Integrin_alpha_N"/>
</dbReference>
<gene>
    <name evidence="7" type="ORF">DB30_06206</name>
</gene>
<evidence type="ECO:0000256" key="6">
    <source>
        <dbReference type="SAM" id="MobiDB-lite"/>
    </source>
</evidence>
<feature type="region of interest" description="Disordered" evidence="6">
    <location>
        <begin position="25"/>
        <end position="56"/>
    </location>
</feature>
<keyword evidence="2" id="KW-0812">Transmembrane</keyword>
<dbReference type="InterPro" id="IPR013783">
    <property type="entry name" value="Ig-like_fold"/>
</dbReference>
<sequence length="783" mass="81515">MRHVALTLVSLTALTVACGDSGADGDTTLGTEEGVTTIDGSGTGDELPTGDGDGDPGDGDGDACTNPCGDDCCAADEACDPNTLECVLDCGDTDPCGVAPGECCGDGQICYVGQCVIPGGPCSELGCATQTESDCAEGEICDGDLGLCVPNLADETCTFMPEPGVFDPVPRWSWGVRKPRNCMIDSDCQKEEICDNGGCAVTWPHHVPQPDDYPQHHQVMASPMVADLDGDCIPEVIFNSYEPSSWTNNGVLRAVHGDTGEKLWSLGDPAWRSDGTAIPAIGDIDYDGDLEIVNVSADQHLQLIDHEGNPIWKTANVLAANLVSGAPALANFDLSGDAEIAHGREIYASDGSLLWAGNGGLGTNSSYATLSCVADLDGDLRPELIGGGTAYTFTGTVGVDFTGSTMWQSGGDGYCGVADFQLDGIPEVVVVRGGNIVILDGPTGAQLATFSIPGGGSGGAPNIADFDGDGFPDIGSAGGSRYVVVQFDGVNTMTKLWDAVTKDVSSNRTGSSVFDFDGDGRSEVIYADEWYLRIYPGVEPDCALDPAGPNCDQNMTDAEILFIDITSSGTRVEYPVVADVDGDFKAELVVSTNNNFDQGNIGDAGIEVFEDRLDNWVGTLPIWNQHTYHITNVNAAGQIPVVEPNNWEFPMSKPYNSYRRNSQGGVDGCAPDLVAQDLQAVGMCIDELGVSVRICNQGCLGVGPGVDVTFSETNAGVLGTVQTTQAIPAGGCVKVGLSVPLPGAAPFEVSVSVDDDGMGGNDFNECIEDNNDFGPVELCPTIG</sequence>
<evidence type="ECO:0008006" key="9">
    <source>
        <dbReference type="Google" id="ProtNLM"/>
    </source>
</evidence>
<dbReference type="RefSeq" id="WP_146660253.1">
    <property type="nucleotide sequence ID" value="NZ_JMCC02000063.1"/>
</dbReference>
<evidence type="ECO:0000256" key="1">
    <source>
        <dbReference type="ARBA" id="ARBA00004167"/>
    </source>
</evidence>
<dbReference type="Pfam" id="PF13517">
    <property type="entry name" value="FG-GAP_3"/>
    <property type="match status" value="1"/>
</dbReference>
<comment type="subcellular location">
    <subcellularLocation>
        <location evidence="1">Membrane</location>
        <topology evidence="1">Single-pass membrane protein</topology>
    </subcellularLocation>
</comment>
<protein>
    <recommendedName>
        <fullName evidence="9">FG-GAP repeat protein</fullName>
    </recommendedName>
</protein>
<evidence type="ECO:0000256" key="4">
    <source>
        <dbReference type="ARBA" id="ARBA00022989"/>
    </source>
</evidence>
<dbReference type="AlphaFoldDB" id="A0A0C1ZB60"/>
<name>A0A0C1ZB60_9BACT</name>
<dbReference type="SUPFAM" id="SSF69318">
    <property type="entry name" value="Integrin alpha N-terminal domain"/>
    <property type="match status" value="1"/>
</dbReference>
<dbReference type="GO" id="GO:0016020">
    <property type="term" value="C:membrane"/>
    <property type="evidence" value="ECO:0007669"/>
    <property type="project" value="UniProtKB-SubCell"/>
</dbReference>
<evidence type="ECO:0000256" key="5">
    <source>
        <dbReference type="ARBA" id="ARBA00023136"/>
    </source>
</evidence>
<dbReference type="Gene3D" id="2.60.40.10">
    <property type="entry name" value="Immunoglobulins"/>
    <property type="match status" value="1"/>
</dbReference>
<dbReference type="EMBL" id="JMCC02000063">
    <property type="protein sequence ID" value="KIG14904.1"/>
    <property type="molecule type" value="Genomic_DNA"/>
</dbReference>
<comment type="caution">
    <text evidence="7">The sequence shown here is derived from an EMBL/GenBank/DDBJ whole genome shotgun (WGS) entry which is preliminary data.</text>
</comment>
<evidence type="ECO:0000256" key="3">
    <source>
        <dbReference type="ARBA" id="ARBA00022729"/>
    </source>
</evidence>
<reference evidence="7 8" key="1">
    <citation type="submission" date="2014-12" db="EMBL/GenBank/DDBJ databases">
        <title>Genome assembly of Enhygromyxa salina DSM 15201.</title>
        <authorList>
            <person name="Sharma G."/>
            <person name="Subramanian S."/>
        </authorList>
    </citation>
    <scope>NUCLEOTIDE SEQUENCE [LARGE SCALE GENOMIC DNA]</scope>
    <source>
        <strain evidence="7 8">DSM 15201</strain>
    </source>
</reference>
<dbReference type="Proteomes" id="UP000031599">
    <property type="component" value="Unassembled WGS sequence"/>
</dbReference>
<evidence type="ECO:0000313" key="7">
    <source>
        <dbReference type="EMBL" id="KIG14904.1"/>
    </source>
</evidence>
<accession>A0A0C1ZB60</accession>
<evidence type="ECO:0000313" key="8">
    <source>
        <dbReference type="Proteomes" id="UP000031599"/>
    </source>
</evidence>
<dbReference type="InterPro" id="IPR013517">
    <property type="entry name" value="FG-GAP"/>
</dbReference>
<proteinExistence type="predicted"/>
<dbReference type="PROSITE" id="PS51257">
    <property type="entry name" value="PROKAR_LIPOPROTEIN"/>
    <property type="match status" value="1"/>
</dbReference>
<keyword evidence="4" id="KW-1133">Transmembrane helix</keyword>
<keyword evidence="3" id="KW-0732">Signal</keyword>
<dbReference type="PANTHER" id="PTHR21419">
    <property type="match status" value="1"/>
</dbReference>
<evidence type="ECO:0000256" key="2">
    <source>
        <dbReference type="ARBA" id="ARBA00022692"/>
    </source>
</evidence>
<organism evidence="7 8">
    <name type="scientific">Enhygromyxa salina</name>
    <dbReference type="NCBI Taxonomy" id="215803"/>
    <lineage>
        <taxon>Bacteria</taxon>
        <taxon>Pseudomonadati</taxon>
        <taxon>Myxococcota</taxon>
        <taxon>Polyangia</taxon>
        <taxon>Nannocystales</taxon>
        <taxon>Nannocystaceae</taxon>
        <taxon>Enhygromyxa</taxon>
    </lineage>
</organism>
<dbReference type="InterPro" id="IPR045232">
    <property type="entry name" value="FAM234"/>
</dbReference>